<evidence type="ECO:0000256" key="1">
    <source>
        <dbReference type="SAM" id="MobiDB-lite"/>
    </source>
</evidence>
<gene>
    <name evidence="2" type="ORF">MINT15_31080</name>
</gene>
<feature type="region of interest" description="Disordered" evidence="1">
    <location>
        <begin position="75"/>
        <end position="105"/>
    </location>
</feature>
<name>A0A837DAT1_9PSEU</name>
<evidence type="ECO:0000313" key="2">
    <source>
        <dbReference type="EMBL" id="KHF42906.1"/>
    </source>
</evidence>
<accession>A0A837DAT1</accession>
<sequence>MRVKDSGPHHSLRGCARVIKAVTLHRGRDHVRPRHGCRVSGGTVLKPAEEVLQDLIRESNFSVHSDSELVGDVAKAAEKEDEERAKKQAEKSDKDKDNTLRRKPGLRPLPELQSIAITPWEVLHVLGRAIGLARRGAARGLAEHWGALKYSQALTGDSGTFMHLSEEGKATAEYYKAIQSRELGTGFALATARRFLKDRYPDRFVSIVPADTVLQAGWSKLGTYKPQYFAELWKPGKHSLVFPISCKGNHGDIKQSQSQLASASAHVEMVHIGPWNETPVLIFSTEIPPEGYVTVHALCAQGGGGWLKREHVKPGDLDKELSDENYFPRLQVPSEVEESLPHSFGFHVTPERYGWFGRVLARTAAAGVTAFAGNSEATAQYLTKRQGKQHFEGFAHAGSGSVQDVEHTLCGIEFAGTDHVFRLNGVRVEAFSGVAKDLFNLLVKGRLEQYRREIYDRRSSWPSPSANESWGGPVSIHPDGTVLAMRLLPDPSCPRCQPEG</sequence>
<proteinExistence type="predicted"/>
<comment type="caution">
    <text evidence="2">The sequence shown here is derived from an EMBL/GenBank/DDBJ whole genome shotgun (WGS) entry which is preliminary data.</text>
</comment>
<reference evidence="2 3" key="1">
    <citation type="submission" date="2014-10" db="EMBL/GenBank/DDBJ databases">
        <title>Genome sequence of Micropolyspora internatus JCM3315.</title>
        <authorList>
            <person name="Shin S.-K."/>
            <person name="Yi H."/>
        </authorList>
    </citation>
    <scope>NUCLEOTIDE SEQUENCE [LARGE SCALE GENOMIC DNA]</scope>
    <source>
        <strain evidence="2 3">JCM 3315</strain>
    </source>
</reference>
<organism evidence="2 3">
    <name type="scientific">Saccharomonospora viridis</name>
    <dbReference type="NCBI Taxonomy" id="1852"/>
    <lineage>
        <taxon>Bacteria</taxon>
        <taxon>Bacillati</taxon>
        <taxon>Actinomycetota</taxon>
        <taxon>Actinomycetes</taxon>
        <taxon>Pseudonocardiales</taxon>
        <taxon>Pseudonocardiaceae</taxon>
        <taxon>Saccharomonospora</taxon>
    </lineage>
</organism>
<feature type="compositionally biased region" description="Basic and acidic residues" evidence="1">
    <location>
        <begin position="75"/>
        <end position="100"/>
    </location>
</feature>
<dbReference type="Proteomes" id="UP000030848">
    <property type="component" value="Unassembled WGS sequence"/>
</dbReference>
<dbReference type="EMBL" id="JRZE01000006">
    <property type="protein sequence ID" value="KHF42906.1"/>
    <property type="molecule type" value="Genomic_DNA"/>
</dbReference>
<protein>
    <submittedName>
        <fullName evidence="2">Uncharacterized protein</fullName>
    </submittedName>
</protein>
<dbReference type="AlphaFoldDB" id="A0A837DAT1"/>
<evidence type="ECO:0000313" key="3">
    <source>
        <dbReference type="Proteomes" id="UP000030848"/>
    </source>
</evidence>